<dbReference type="Gene3D" id="3.40.50.2000">
    <property type="entry name" value="Glycogen Phosphorylase B"/>
    <property type="match status" value="2"/>
</dbReference>
<dbReference type="InterPro" id="IPR028098">
    <property type="entry name" value="Glyco_trans_4-like_N"/>
</dbReference>
<dbReference type="GO" id="GO:0016757">
    <property type="term" value="F:glycosyltransferase activity"/>
    <property type="evidence" value="ECO:0007669"/>
    <property type="project" value="UniProtKB-KW"/>
</dbReference>
<evidence type="ECO:0000256" key="2">
    <source>
        <dbReference type="ARBA" id="ARBA00022679"/>
    </source>
</evidence>
<dbReference type="EC" id="2.4.-.-" evidence="5"/>
<sequence length="389" mass="42249">MKILLVHNYYQNPGGEDVVFRAESDLLGSAGHDIEQYTVANADIGDSTKVGLAARTIWNAGAARKLAARVGAGSFEVVHFHNTFPLLSPAVYGAVRGAGAAVVQTLHNYRLMCANALFFRDGHVCEACLGHLPLDAVRYRCYRGSVGASATVAALQVTHRVLGTYDRQVDAFIALTDFARGKFIEGGLPAERLHVKPNFLDPDPGPGEGGGGYALFVGRLTPEKGIRTVLQAWRTLGHDLPLRILGHGPLADEVEAAAQHTPGVTYLGQRPRDEVLALAARAEALIFPSEWYEGFPMTIVEAFAVGLPVIASRVGAMQHLITPGHTGEHFTPGDPADLIRAVQRFLGRDRAALRANARSEFMRQYSRDENLRLLLYIYGQARERYAATT</sequence>
<reference evidence="6" key="1">
    <citation type="journal article" date="2019" name="Int. J. Syst. Evol. Microbiol.">
        <title>The Global Catalogue of Microorganisms (GCM) 10K type strain sequencing project: providing services to taxonomists for standard genome sequencing and annotation.</title>
        <authorList>
            <consortium name="The Broad Institute Genomics Platform"/>
            <consortium name="The Broad Institute Genome Sequencing Center for Infectious Disease"/>
            <person name="Wu L."/>
            <person name="Ma J."/>
        </authorList>
    </citation>
    <scope>NUCLEOTIDE SEQUENCE [LARGE SCALE GENOMIC DNA]</scope>
    <source>
        <strain evidence="6">CCTCC AB 2017081</strain>
    </source>
</reference>
<feature type="domain" description="Glycosyltransferase subfamily 4-like N-terminal" evidence="4">
    <location>
        <begin position="48"/>
        <end position="203"/>
    </location>
</feature>
<comment type="caution">
    <text evidence="5">The sequence shown here is derived from an EMBL/GenBank/DDBJ whole genome shotgun (WGS) entry which is preliminary data.</text>
</comment>
<keyword evidence="1 5" id="KW-0328">Glycosyltransferase</keyword>
<keyword evidence="2 5" id="KW-0808">Transferase</keyword>
<dbReference type="EMBL" id="JBHRZG010000024">
    <property type="protein sequence ID" value="MFC3834442.1"/>
    <property type="molecule type" value="Genomic_DNA"/>
</dbReference>
<evidence type="ECO:0000313" key="5">
    <source>
        <dbReference type="EMBL" id="MFC3834442.1"/>
    </source>
</evidence>
<evidence type="ECO:0000313" key="6">
    <source>
        <dbReference type="Proteomes" id="UP001595803"/>
    </source>
</evidence>
<gene>
    <name evidence="5" type="ORF">ACFOSB_16430</name>
</gene>
<dbReference type="Pfam" id="PF13439">
    <property type="entry name" value="Glyco_transf_4"/>
    <property type="match status" value="1"/>
</dbReference>
<dbReference type="InterPro" id="IPR001296">
    <property type="entry name" value="Glyco_trans_1"/>
</dbReference>
<dbReference type="Proteomes" id="UP001595803">
    <property type="component" value="Unassembled WGS sequence"/>
</dbReference>
<keyword evidence="6" id="KW-1185">Reference proteome</keyword>
<accession>A0ABV7ZCS7</accession>
<evidence type="ECO:0000259" key="4">
    <source>
        <dbReference type="Pfam" id="PF13439"/>
    </source>
</evidence>
<dbReference type="Pfam" id="PF00534">
    <property type="entry name" value="Glycos_transf_1"/>
    <property type="match status" value="1"/>
</dbReference>
<dbReference type="PANTHER" id="PTHR12526">
    <property type="entry name" value="GLYCOSYLTRANSFERASE"/>
    <property type="match status" value="1"/>
</dbReference>
<dbReference type="SUPFAM" id="SSF53756">
    <property type="entry name" value="UDP-Glycosyltransferase/glycogen phosphorylase"/>
    <property type="match status" value="1"/>
</dbReference>
<proteinExistence type="predicted"/>
<dbReference type="PANTHER" id="PTHR12526:SF510">
    <property type="entry name" value="D-INOSITOL 3-PHOSPHATE GLYCOSYLTRANSFERASE"/>
    <property type="match status" value="1"/>
</dbReference>
<evidence type="ECO:0000259" key="3">
    <source>
        <dbReference type="Pfam" id="PF00534"/>
    </source>
</evidence>
<evidence type="ECO:0000256" key="1">
    <source>
        <dbReference type="ARBA" id="ARBA00022676"/>
    </source>
</evidence>
<name>A0ABV7ZCS7_9DEIO</name>
<protein>
    <submittedName>
        <fullName evidence="5">Glycosyltransferase</fullName>
        <ecNumber evidence="5">2.4.-.-</ecNumber>
    </submittedName>
</protein>
<dbReference type="RefSeq" id="WP_380103054.1">
    <property type="nucleotide sequence ID" value="NZ_JBHRZG010000024.1"/>
</dbReference>
<organism evidence="5 6">
    <name type="scientific">Deinococcus rufus</name>
    <dbReference type="NCBI Taxonomy" id="2136097"/>
    <lineage>
        <taxon>Bacteria</taxon>
        <taxon>Thermotogati</taxon>
        <taxon>Deinococcota</taxon>
        <taxon>Deinococci</taxon>
        <taxon>Deinococcales</taxon>
        <taxon>Deinococcaceae</taxon>
        <taxon>Deinococcus</taxon>
    </lineage>
</organism>
<feature type="domain" description="Glycosyl transferase family 1" evidence="3">
    <location>
        <begin position="213"/>
        <end position="358"/>
    </location>
</feature>